<gene>
    <name evidence="1" type="ORF">DYB37_014006</name>
</gene>
<evidence type="ECO:0000313" key="2">
    <source>
        <dbReference type="Proteomes" id="UP000285430"/>
    </source>
</evidence>
<evidence type="ECO:0000313" key="1">
    <source>
        <dbReference type="EMBL" id="RHZ09940.1"/>
    </source>
</evidence>
<accession>A0A418EB69</accession>
<comment type="caution">
    <text evidence="1">The sequence shown here is derived from an EMBL/GenBank/DDBJ whole genome shotgun (WGS) entry which is preliminary data.</text>
</comment>
<organism evidence="1 2">
    <name type="scientific">Aphanomyces astaci</name>
    <name type="common">Crayfish plague agent</name>
    <dbReference type="NCBI Taxonomy" id="112090"/>
    <lineage>
        <taxon>Eukaryota</taxon>
        <taxon>Sar</taxon>
        <taxon>Stramenopiles</taxon>
        <taxon>Oomycota</taxon>
        <taxon>Saprolegniomycetes</taxon>
        <taxon>Saprolegniales</taxon>
        <taxon>Verrucalvaceae</taxon>
        <taxon>Aphanomyces</taxon>
    </lineage>
</organism>
<name>A0A418EB69_APHAT</name>
<proteinExistence type="predicted"/>
<protein>
    <submittedName>
        <fullName evidence="1">Uncharacterized protein</fullName>
    </submittedName>
</protein>
<sequence length="61" mass="6729">ETQDNALEWFRGDISFSSVNSPMGRVRLAQYEGDGVKIVDGEYAPSLQGYAKPGFALQCRC</sequence>
<dbReference type="Proteomes" id="UP000285430">
    <property type="component" value="Unassembled WGS sequence"/>
</dbReference>
<dbReference type="EMBL" id="QUTH01005389">
    <property type="protein sequence ID" value="RHZ09940.1"/>
    <property type="molecule type" value="Genomic_DNA"/>
</dbReference>
<reference evidence="1 2" key="1">
    <citation type="submission" date="2018-08" db="EMBL/GenBank/DDBJ databases">
        <title>Aphanomyces genome sequencing and annotation.</title>
        <authorList>
            <person name="Minardi D."/>
            <person name="Oidtmann B."/>
            <person name="Van Der Giezen M."/>
            <person name="Studholme D.J."/>
        </authorList>
    </citation>
    <scope>NUCLEOTIDE SEQUENCE [LARGE SCALE GENOMIC DNA]</scope>
    <source>
        <strain evidence="1 2">Da</strain>
    </source>
</reference>
<feature type="non-terminal residue" evidence="1">
    <location>
        <position position="1"/>
    </location>
</feature>
<dbReference type="AlphaFoldDB" id="A0A418EB69"/>